<protein>
    <submittedName>
        <fullName evidence="1">Uncharacterized protein</fullName>
    </submittedName>
</protein>
<sequence length="149" mass="15970">MTLHGLGDLSLQAGLERLQVLPGVQGRGGFDDVRGVFAKPATQPPGRLGEDVPGRVHRVTLELGLGQLLPDRGSQARMPVGDDEAHAPQVSLKRLAKQLQPRVHLLAAQYDCQQVSVPILALAKGHQGRDVLRCAPLSLAVTLYPIRVS</sequence>
<evidence type="ECO:0000313" key="2">
    <source>
        <dbReference type="Proteomes" id="UP000320179"/>
    </source>
</evidence>
<reference evidence="1 2" key="1">
    <citation type="journal article" date="2019" name="Science">
        <title>Social genes are selection hotspots in kin groups of a soil microbe.</title>
        <authorList>
            <person name="Wielgoss S."/>
            <person name="Wolfensberger R."/>
            <person name="Sun L."/>
            <person name="Fiegna F."/>
            <person name="Velicer G.J."/>
        </authorList>
    </citation>
    <scope>NUCLEOTIDE SEQUENCE [LARGE SCALE GENOMIC DNA]</scope>
    <source>
        <strain evidence="1 2">MC3.5.9c15</strain>
    </source>
</reference>
<evidence type="ECO:0000313" key="1">
    <source>
        <dbReference type="EMBL" id="QDE71005.1"/>
    </source>
</evidence>
<proteinExistence type="predicted"/>
<organism evidence="1 2">
    <name type="scientific">Myxococcus xanthus</name>
    <dbReference type="NCBI Taxonomy" id="34"/>
    <lineage>
        <taxon>Bacteria</taxon>
        <taxon>Pseudomonadati</taxon>
        <taxon>Myxococcota</taxon>
        <taxon>Myxococcia</taxon>
        <taxon>Myxococcales</taxon>
        <taxon>Cystobacterineae</taxon>
        <taxon>Myxococcaceae</taxon>
        <taxon>Myxococcus</taxon>
    </lineage>
</organism>
<dbReference type="AlphaFoldDB" id="A0AAE6KVB7"/>
<accession>A0AAE6KVB7</accession>
<name>A0AAE6KVB7_MYXXA</name>
<gene>
    <name evidence="1" type="ORF">BHS09_30730</name>
</gene>
<dbReference type="Proteomes" id="UP000320179">
    <property type="component" value="Chromosome"/>
</dbReference>
<dbReference type="EMBL" id="CP017174">
    <property type="protein sequence ID" value="QDE71005.1"/>
    <property type="molecule type" value="Genomic_DNA"/>
</dbReference>